<dbReference type="EMBL" id="DTGT01000140">
    <property type="protein sequence ID" value="HGH60530.1"/>
    <property type="molecule type" value="Genomic_DNA"/>
</dbReference>
<reference evidence="1" key="1">
    <citation type="journal article" date="2020" name="mSystems">
        <title>Genome- and Community-Level Interaction Insights into Carbon Utilization and Element Cycling Functions of Hydrothermarchaeota in Hydrothermal Sediment.</title>
        <authorList>
            <person name="Zhou Z."/>
            <person name="Liu Y."/>
            <person name="Xu W."/>
            <person name="Pan J."/>
            <person name="Luo Z.H."/>
            <person name="Li M."/>
        </authorList>
    </citation>
    <scope>NUCLEOTIDE SEQUENCE [LARGE SCALE GENOMIC DNA]</scope>
    <source>
        <strain evidence="1">SpSt-769</strain>
    </source>
</reference>
<gene>
    <name evidence="1" type="ORF">ENV54_04440</name>
</gene>
<comment type="caution">
    <text evidence="1">The sequence shown here is derived from an EMBL/GenBank/DDBJ whole genome shotgun (WGS) entry which is preliminary data.</text>
</comment>
<proteinExistence type="predicted"/>
<name>A0A7C4ET51_9BACT</name>
<protein>
    <recommendedName>
        <fullName evidence="2">RsbT co-antagonist protein RsbRD N-terminal domain-containing protein</fullName>
    </recommendedName>
</protein>
<evidence type="ECO:0000313" key="1">
    <source>
        <dbReference type="EMBL" id="HGH60530.1"/>
    </source>
</evidence>
<evidence type="ECO:0008006" key="2">
    <source>
        <dbReference type="Google" id="ProtNLM"/>
    </source>
</evidence>
<dbReference type="AlphaFoldDB" id="A0A7C4ET51"/>
<sequence length="178" mass="21114">MEIRTFELEFARFIEKFRDHIREAFLEDTIHKRELLTHYQLGEKMLEDLANSVLSEFTKNIDKRTSVETIADKYVQLGIRCREDGLSFSEMTRAFILLKRHIWIFFQDSNFAGQPFDVRSIVALNNRTALFFDRAIYYFLVGYEQADSEEASELETMYDAFVEKLKRDIVASMHRDKA</sequence>
<organism evidence="1">
    <name type="scientific">Desulfomonile tiedjei</name>
    <dbReference type="NCBI Taxonomy" id="2358"/>
    <lineage>
        <taxon>Bacteria</taxon>
        <taxon>Pseudomonadati</taxon>
        <taxon>Thermodesulfobacteriota</taxon>
        <taxon>Desulfomonilia</taxon>
        <taxon>Desulfomonilales</taxon>
        <taxon>Desulfomonilaceae</taxon>
        <taxon>Desulfomonile</taxon>
    </lineage>
</organism>
<accession>A0A7C4ET51</accession>